<accession>A0A075GWN1</accession>
<organism evidence="1">
    <name type="scientific">uncultured marine thaumarchaeote KM3_201_H03</name>
    <dbReference type="NCBI Taxonomy" id="1456096"/>
    <lineage>
        <taxon>Archaea</taxon>
        <taxon>Nitrososphaerota</taxon>
        <taxon>environmental samples</taxon>
    </lineage>
</organism>
<dbReference type="EMBL" id="KF900799">
    <property type="protein sequence ID" value="AIF07365.1"/>
    <property type="molecule type" value="Genomic_DNA"/>
</dbReference>
<evidence type="ECO:0000313" key="1">
    <source>
        <dbReference type="EMBL" id="AIF07365.1"/>
    </source>
</evidence>
<sequence>MSDTEKPVEKPEEEKVKAPPVYKCCDNPQITYYGVTNLNINERTIGSVDVWRCGVCKKQFCEEKQLGIEELTDIVGMPRIDSDAKWAVCVSKLQKGKDRWKLVKLKENGEIKFETVEEKIITLKVQNFKIEDDQHWSFLIEDNVNKAIEI</sequence>
<reference evidence="1" key="1">
    <citation type="journal article" date="2014" name="Genome Biol. Evol.">
        <title>Pangenome evidence for extensive interdomain horizontal transfer affecting lineage core and shell genes in uncultured planktonic thaumarchaeota and euryarchaeota.</title>
        <authorList>
            <person name="Deschamps P."/>
            <person name="Zivanovic Y."/>
            <person name="Moreira D."/>
            <person name="Rodriguez-Valera F."/>
            <person name="Lopez-Garcia P."/>
        </authorList>
    </citation>
    <scope>NUCLEOTIDE SEQUENCE</scope>
</reference>
<proteinExistence type="predicted"/>
<protein>
    <submittedName>
        <fullName evidence="1">Uncharacterized protein</fullName>
    </submittedName>
</protein>
<name>A0A075GWN1_9ARCH</name>
<dbReference type="AlphaFoldDB" id="A0A075GWN1"/>